<dbReference type="GO" id="GO:0016747">
    <property type="term" value="F:acyltransferase activity, transferring groups other than amino-acyl groups"/>
    <property type="evidence" value="ECO:0007669"/>
    <property type="project" value="InterPro"/>
</dbReference>
<accession>A0A5J5DWI4</accession>
<protein>
    <submittedName>
        <fullName evidence="3">GNAT family N-acetyltransferase</fullName>
    </submittedName>
</protein>
<evidence type="ECO:0000313" key="5">
    <source>
        <dbReference type="Proteomes" id="UP000374630"/>
    </source>
</evidence>
<keyword evidence="3" id="KW-0808">Transferase</keyword>
<reference evidence="4 5" key="1">
    <citation type="journal article" date="2019" name="Syst. Appl. Microbiol.">
        <title>Characterization of Bifidobacterium species in feaces of the Egyptian fruit bat: Description of B. vespertilionis sp. nov. and B. rousetti sp. nov.</title>
        <authorList>
            <person name="Modesto M."/>
            <person name="Satti M."/>
            <person name="Watanabe K."/>
            <person name="Puglisi E."/>
            <person name="Morelli L."/>
            <person name="Huang C.-H."/>
            <person name="Liou J.-S."/>
            <person name="Miyashita M."/>
            <person name="Tamura T."/>
            <person name="Saito S."/>
            <person name="Mori K."/>
            <person name="Huang L."/>
            <person name="Sciavilla P."/>
            <person name="Sandri C."/>
            <person name="Spiezio C."/>
            <person name="Vitali F."/>
            <person name="Cavalieri D."/>
            <person name="Perpetuini G."/>
            <person name="Tofalo R."/>
            <person name="Bonetti A."/>
            <person name="Arita M."/>
            <person name="Mattarelli P."/>
        </authorList>
    </citation>
    <scope>NUCLEOTIDE SEQUENCE [LARGE SCALE GENOMIC DNA]</scope>
    <source>
        <strain evidence="2 5">RST16</strain>
        <strain evidence="3 4">RST8</strain>
    </source>
</reference>
<dbReference type="EMBL" id="RZOA01000033">
    <property type="protein sequence ID" value="KAA8821196.1"/>
    <property type="molecule type" value="Genomic_DNA"/>
</dbReference>
<dbReference type="Proteomes" id="UP000345527">
    <property type="component" value="Unassembled WGS sequence"/>
</dbReference>
<dbReference type="PANTHER" id="PTHR43451">
    <property type="entry name" value="ACETYLTRANSFERASE (GNAT) FAMILY PROTEIN"/>
    <property type="match status" value="1"/>
</dbReference>
<dbReference type="Gene3D" id="3.40.630.30">
    <property type="match status" value="1"/>
</dbReference>
<proteinExistence type="predicted"/>
<sequence>MASHALNPVSLPSRGSCRVRPYRPADAAATMAVFRDAVIHLAAADYSAEQIAVWAGRTGTIEQWNARRTAVHTWVAVDRGAADGHLRRWDCDGDCTDSGAVVGFIDVDDSGYIDMLFVAPHCARQGVATALLGAVERFAAARGTEGSAEDGTGYDAGRGIRRSAEGCTGEGIGELRVHASITARPFFERHGFRVVAIRHPHIGRVAFVNYLMVRGMGGARSR</sequence>
<dbReference type="Pfam" id="PF13673">
    <property type="entry name" value="Acetyltransf_10"/>
    <property type="match status" value="1"/>
</dbReference>
<evidence type="ECO:0000313" key="3">
    <source>
        <dbReference type="EMBL" id="KAA8821196.1"/>
    </source>
</evidence>
<comment type="caution">
    <text evidence="3">The sequence shown here is derived from an EMBL/GenBank/DDBJ whole genome shotgun (WGS) entry which is preliminary data.</text>
</comment>
<evidence type="ECO:0000313" key="2">
    <source>
        <dbReference type="EMBL" id="KAA8819023.1"/>
    </source>
</evidence>
<dbReference type="EMBL" id="RZNZ01000012">
    <property type="protein sequence ID" value="KAA8819023.1"/>
    <property type="molecule type" value="Genomic_DNA"/>
</dbReference>
<name>A0A5J5DWI4_9BIFI</name>
<dbReference type="OrthoDB" id="9812192at2"/>
<dbReference type="CDD" id="cd04301">
    <property type="entry name" value="NAT_SF"/>
    <property type="match status" value="1"/>
</dbReference>
<dbReference type="InterPro" id="IPR000182">
    <property type="entry name" value="GNAT_dom"/>
</dbReference>
<dbReference type="InterPro" id="IPR052564">
    <property type="entry name" value="N-acetyltrans/Recomb-assoc"/>
</dbReference>
<dbReference type="PROSITE" id="PS51186">
    <property type="entry name" value="GNAT"/>
    <property type="match status" value="1"/>
</dbReference>
<dbReference type="Proteomes" id="UP000374630">
    <property type="component" value="Unassembled WGS sequence"/>
</dbReference>
<evidence type="ECO:0000313" key="4">
    <source>
        <dbReference type="Proteomes" id="UP000345527"/>
    </source>
</evidence>
<keyword evidence="5" id="KW-1185">Reference proteome</keyword>
<organism evidence="3 4">
    <name type="scientific">Bifidobacterium vespertilionis</name>
    <dbReference type="NCBI Taxonomy" id="2562524"/>
    <lineage>
        <taxon>Bacteria</taxon>
        <taxon>Bacillati</taxon>
        <taxon>Actinomycetota</taxon>
        <taxon>Actinomycetes</taxon>
        <taxon>Bifidobacteriales</taxon>
        <taxon>Bifidobacteriaceae</taxon>
        <taxon>Bifidobacterium</taxon>
    </lineage>
</organism>
<feature type="domain" description="N-acetyltransferase" evidence="1">
    <location>
        <begin position="17"/>
        <end position="217"/>
    </location>
</feature>
<dbReference type="SUPFAM" id="SSF55729">
    <property type="entry name" value="Acyl-CoA N-acyltransferases (Nat)"/>
    <property type="match status" value="2"/>
</dbReference>
<dbReference type="InterPro" id="IPR016181">
    <property type="entry name" value="Acyl_CoA_acyltransferase"/>
</dbReference>
<dbReference type="PANTHER" id="PTHR43451:SF1">
    <property type="entry name" value="ACETYLTRANSFERASE"/>
    <property type="match status" value="1"/>
</dbReference>
<dbReference type="AlphaFoldDB" id="A0A5J5DWI4"/>
<evidence type="ECO:0000259" key="1">
    <source>
        <dbReference type="PROSITE" id="PS51186"/>
    </source>
</evidence>
<gene>
    <name evidence="3" type="ORF">EM848_11280</name>
    <name evidence="2" type="ORF">EMO90_08695</name>
</gene>
<dbReference type="RefSeq" id="WP_150355030.1">
    <property type="nucleotide sequence ID" value="NZ_RZNZ01000012.1"/>
</dbReference>